<dbReference type="Gene3D" id="3.40.50.720">
    <property type="entry name" value="NAD(P)-binding Rossmann-like Domain"/>
    <property type="match status" value="1"/>
</dbReference>
<proteinExistence type="predicted"/>
<dbReference type="PANTHER" id="PTHR11439:SF440">
    <property type="entry name" value="INTEGRASE CATALYTIC DOMAIN-CONTAINING PROTEIN"/>
    <property type="match status" value="1"/>
</dbReference>
<name>A0A438GC73_VITVI</name>
<reference evidence="1 2" key="1">
    <citation type="journal article" date="2018" name="PLoS Genet.">
        <title>Population sequencing reveals clonal diversity and ancestral inbreeding in the grapevine cultivar Chardonnay.</title>
        <authorList>
            <person name="Roach M.J."/>
            <person name="Johnson D.L."/>
            <person name="Bohlmann J."/>
            <person name="van Vuuren H.J."/>
            <person name="Jones S.J."/>
            <person name="Pretorius I.S."/>
            <person name="Schmidt S.A."/>
            <person name="Borneman A.R."/>
        </authorList>
    </citation>
    <scope>NUCLEOTIDE SEQUENCE [LARGE SCALE GENOMIC DNA]</scope>
    <source>
        <strain evidence="2">cv. Chardonnay</strain>
        <tissue evidence="1">Leaf</tissue>
    </source>
</reference>
<accession>A0A438GC73</accession>
<dbReference type="AlphaFoldDB" id="A0A438GC73"/>
<dbReference type="EMBL" id="QGNW01000481">
    <property type="protein sequence ID" value="RVW69815.1"/>
    <property type="molecule type" value="Genomic_DNA"/>
</dbReference>
<evidence type="ECO:0000313" key="2">
    <source>
        <dbReference type="Proteomes" id="UP000288805"/>
    </source>
</evidence>
<protein>
    <submittedName>
        <fullName evidence="1">Retrovirus-related Pol polyprotein from transposon TNT 1-94</fullName>
    </submittedName>
</protein>
<dbReference type="CDD" id="cd09272">
    <property type="entry name" value="RNase_HI_RT_Ty1"/>
    <property type="match status" value="1"/>
</dbReference>
<comment type="caution">
    <text evidence="1">The sequence shown here is derived from an EMBL/GenBank/DDBJ whole genome shotgun (WGS) entry which is preliminary data.</text>
</comment>
<evidence type="ECO:0000313" key="1">
    <source>
        <dbReference type="EMBL" id="RVW69815.1"/>
    </source>
</evidence>
<sequence>MDVKMAFLNGDLEEKIYMEQSEGSVVLGKEKKVLGRLSKYTQSPNKDHWTVVCRVLKYLRGTINYDLCCSGFPSVLEGFSDANWISDSDEMKSTSGYVFILGGSAVSWNSAKQNCITRSTMGAEFITLEKTSSETEWLRNLLADIPLWMSVDLAFCSMSSHSIALVSLTEQKVLRWIHMCFIGGRCADGKPYAPSFLVSQEKAKSLGIHFTPLEVSLKDTVESLKEKNFVSF</sequence>
<dbReference type="Proteomes" id="UP000288805">
    <property type="component" value="Unassembled WGS sequence"/>
</dbReference>
<gene>
    <name evidence="1" type="primary">POLX_348</name>
    <name evidence="1" type="ORF">CK203_061162</name>
</gene>
<dbReference type="PANTHER" id="PTHR11439">
    <property type="entry name" value="GAG-POL-RELATED RETROTRANSPOSON"/>
    <property type="match status" value="1"/>
</dbReference>
<organism evidence="1 2">
    <name type="scientific">Vitis vinifera</name>
    <name type="common">Grape</name>
    <dbReference type="NCBI Taxonomy" id="29760"/>
    <lineage>
        <taxon>Eukaryota</taxon>
        <taxon>Viridiplantae</taxon>
        <taxon>Streptophyta</taxon>
        <taxon>Embryophyta</taxon>
        <taxon>Tracheophyta</taxon>
        <taxon>Spermatophyta</taxon>
        <taxon>Magnoliopsida</taxon>
        <taxon>eudicotyledons</taxon>
        <taxon>Gunneridae</taxon>
        <taxon>Pentapetalae</taxon>
        <taxon>rosids</taxon>
        <taxon>Vitales</taxon>
        <taxon>Vitaceae</taxon>
        <taxon>Viteae</taxon>
        <taxon>Vitis</taxon>
    </lineage>
</organism>